<comment type="caution">
    <text evidence="1">The sequence shown here is derived from an EMBL/GenBank/DDBJ whole genome shotgun (WGS) entry which is preliminary data.</text>
</comment>
<name>R7G4Z8_9FIRM</name>
<dbReference type="EMBL" id="CBIN010000088">
    <property type="protein sequence ID" value="CDE22499.1"/>
    <property type="molecule type" value="Genomic_DNA"/>
</dbReference>
<dbReference type="RefSeq" id="WP_022420374.1">
    <property type="nucleotide sequence ID" value="NZ_FR898575.1"/>
</dbReference>
<evidence type="ECO:0000313" key="2">
    <source>
        <dbReference type="Proteomes" id="UP000018093"/>
    </source>
</evidence>
<dbReference type="AlphaFoldDB" id="R7G4Z8"/>
<protein>
    <recommendedName>
        <fullName evidence="3">Restriction endonuclease subunit M</fullName>
    </recommendedName>
</protein>
<gene>
    <name evidence="1" type="ORF">BN631_01012</name>
</gene>
<dbReference type="Proteomes" id="UP000018093">
    <property type="component" value="Unassembled WGS sequence"/>
</dbReference>
<evidence type="ECO:0000313" key="1">
    <source>
        <dbReference type="EMBL" id="CDE22499.1"/>
    </source>
</evidence>
<organism evidence="1 2">
    <name type="scientific">Amedibacillus dolichus CAG:375</name>
    <dbReference type="NCBI Taxonomy" id="1263076"/>
    <lineage>
        <taxon>Bacteria</taxon>
        <taxon>Bacillati</taxon>
        <taxon>Bacillota</taxon>
        <taxon>Erysipelotrichia</taxon>
        <taxon>Erysipelotrichales</taxon>
        <taxon>Erysipelotrichaceae</taxon>
        <taxon>Amedibacillus</taxon>
    </lineage>
</organism>
<reference evidence="1" key="1">
    <citation type="submission" date="2012-11" db="EMBL/GenBank/DDBJ databases">
        <title>Dependencies among metagenomic species, viruses, plasmids and units of genetic variation.</title>
        <authorList>
            <person name="Nielsen H.B."/>
            <person name="Almeida M."/>
            <person name="Juncker A.S."/>
            <person name="Rasmussen S."/>
            <person name="Li J."/>
            <person name="Sunagawa S."/>
            <person name="Plichta D."/>
            <person name="Gautier L."/>
            <person name="Le Chatelier E."/>
            <person name="Peletier E."/>
            <person name="Bonde I."/>
            <person name="Nielsen T."/>
            <person name="Manichanh C."/>
            <person name="Arumugam M."/>
            <person name="Batto J."/>
            <person name="Santos M.B.Q.D."/>
            <person name="Blom N."/>
            <person name="Borruel N."/>
            <person name="Burgdorf K.S."/>
            <person name="Boumezbeur F."/>
            <person name="Casellas F."/>
            <person name="Dore J."/>
            <person name="Guarner F."/>
            <person name="Hansen T."/>
            <person name="Hildebrand F."/>
            <person name="Kaas R.S."/>
            <person name="Kennedy S."/>
            <person name="Kristiansen K."/>
            <person name="Kultima J.R."/>
            <person name="Leonard P."/>
            <person name="Levenez F."/>
            <person name="Lund O."/>
            <person name="Moumen B."/>
            <person name="Le Paslier D."/>
            <person name="Pons N."/>
            <person name="Pedersen O."/>
            <person name="Prifti E."/>
            <person name="Qin J."/>
            <person name="Raes J."/>
            <person name="Tap J."/>
            <person name="Tims S."/>
            <person name="Ussery D.W."/>
            <person name="Yamada T."/>
            <person name="MetaHit consortium"/>
            <person name="Renault P."/>
            <person name="Sicheritz-Ponten T."/>
            <person name="Bork P."/>
            <person name="Wang J."/>
            <person name="Brunak S."/>
            <person name="Ehrlich S.D."/>
        </authorList>
    </citation>
    <scope>NUCLEOTIDE SEQUENCE [LARGE SCALE GENOMIC DNA]</scope>
</reference>
<accession>R7G4Z8</accession>
<sequence>MGELISLKSYAIHNTLSILLQDKTTKKNIIWATNSYELQLGEEYDDKKQITIGALTGLNPIALQPRILKDLEEQKARTKTRAEVFTPAWICNKMNNYLDEDWFGKKDVFNAEKEQTWITNDKNIEFPENKTWKDYVDSKRLEITCGEAPYLVSRYDASTGNIIIPPSHRIGILDRKLRVVNENADDEKEWFKWVVRAYEATYGYEFQGDNLLIGRINMLLTFVDNMDYKWHREPTIKELKKIANIIAWNLWQMDGLSGRVPLGDPKEEFVQTNIFDFLDEDIQKAKEDVVGPKCMIYDWRKGKSIIFEEIRGGI</sequence>
<evidence type="ECO:0008006" key="3">
    <source>
        <dbReference type="Google" id="ProtNLM"/>
    </source>
</evidence>
<proteinExistence type="predicted"/>